<accession>A2DK30</accession>
<protein>
    <submittedName>
        <fullName evidence="2">Adenylyl cyclase, putative</fullName>
    </submittedName>
</protein>
<dbReference type="VEuPathDB" id="TrichDB:TVAGG3_0169630"/>
<dbReference type="EMBL" id="DS113210">
    <property type="protein sequence ID" value="EAY19201.1"/>
    <property type="molecule type" value="Genomic_DNA"/>
</dbReference>
<dbReference type="VEuPathDB" id="TrichDB:TVAG_214260"/>
<organism evidence="2 3">
    <name type="scientific">Trichomonas vaginalis (strain ATCC PRA-98 / G3)</name>
    <dbReference type="NCBI Taxonomy" id="412133"/>
    <lineage>
        <taxon>Eukaryota</taxon>
        <taxon>Metamonada</taxon>
        <taxon>Parabasalia</taxon>
        <taxon>Trichomonadida</taxon>
        <taxon>Trichomonadidae</taxon>
        <taxon>Trichomonas</taxon>
    </lineage>
</organism>
<evidence type="ECO:0000313" key="2">
    <source>
        <dbReference type="EMBL" id="EAY19201.1"/>
    </source>
</evidence>
<reference evidence="2" key="2">
    <citation type="journal article" date="2007" name="Science">
        <title>Draft genome sequence of the sexually transmitted pathogen Trichomonas vaginalis.</title>
        <authorList>
            <person name="Carlton J.M."/>
            <person name="Hirt R.P."/>
            <person name="Silva J.C."/>
            <person name="Delcher A.L."/>
            <person name="Schatz M."/>
            <person name="Zhao Q."/>
            <person name="Wortman J.R."/>
            <person name="Bidwell S.L."/>
            <person name="Alsmark U.C.M."/>
            <person name="Besteiro S."/>
            <person name="Sicheritz-Ponten T."/>
            <person name="Noel C.J."/>
            <person name="Dacks J.B."/>
            <person name="Foster P.G."/>
            <person name="Simillion C."/>
            <person name="Van de Peer Y."/>
            <person name="Miranda-Saavedra D."/>
            <person name="Barton G.J."/>
            <person name="Westrop G.D."/>
            <person name="Mueller S."/>
            <person name="Dessi D."/>
            <person name="Fiori P.L."/>
            <person name="Ren Q."/>
            <person name="Paulsen I."/>
            <person name="Zhang H."/>
            <person name="Bastida-Corcuera F.D."/>
            <person name="Simoes-Barbosa A."/>
            <person name="Brown M.T."/>
            <person name="Hayes R.D."/>
            <person name="Mukherjee M."/>
            <person name="Okumura C.Y."/>
            <person name="Schneider R."/>
            <person name="Smith A.J."/>
            <person name="Vanacova S."/>
            <person name="Villalvazo M."/>
            <person name="Haas B.J."/>
            <person name="Pertea M."/>
            <person name="Feldblyum T.V."/>
            <person name="Utterback T.R."/>
            <person name="Shu C.L."/>
            <person name="Osoegawa K."/>
            <person name="de Jong P.J."/>
            <person name="Hrdy I."/>
            <person name="Horvathova L."/>
            <person name="Zubacova Z."/>
            <person name="Dolezal P."/>
            <person name="Malik S.B."/>
            <person name="Logsdon J.M. Jr."/>
            <person name="Henze K."/>
            <person name="Gupta A."/>
            <person name="Wang C.C."/>
            <person name="Dunne R.L."/>
            <person name="Upcroft J.A."/>
            <person name="Upcroft P."/>
            <person name="White O."/>
            <person name="Salzberg S.L."/>
            <person name="Tang P."/>
            <person name="Chiu C.-H."/>
            <person name="Lee Y.-S."/>
            <person name="Embley T.M."/>
            <person name="Coombs G.H."/>
            <person name="Mottram J.C."/>
            <person name="Tachezy J."/>
            <person name="Fraser-Liggett C.M."/>
            <person name="Johnson P.J."/>
        </authorList>
    </citation>
    <scope>NUCLEOTIDE SEQUENCE [LARGE SCALE GENOMIC DNA]</scope>
    <source>
        <strain evidence="2">G3</strain>
    </source>
</reference>
<keyword evidence="3" id="KW-1185">Reference proteome</keyword>
<evidence type="ECO:0000256" key="1">
    <source>
        <dbReference type="SAM" id="MobiDB-lite"/>
    </source>
</evidence>
<sequence length="199" mass="23201">MSGQFNDLQPPPQQQGQQNMRQRQSPNFIFNDILKVIDPDATFQPEAIGYLGLITSSITNNYVVMCKRFNFTDFKEEYFDSVNTLVSSRLESPEDFKPEPSHTQNAPMPQNYQYNQYQMQQQQMNQMQYGMQMGQNSMQMGQNQMQYGMQMGMNQMGMPNQMVPNQYGMPMQQPMNQGNQKHINRMNAIKQFKESQEGV</sequence>
<evidence type="ECO:0000313" key="3">
    <source>
        <dbReference type="Proteomes" id="UP000001542"/>
    </source>
</evidence>
<dbReference type="InParanoid" id="A2DK30"/>
<proteinExistence type="predicted"/>
<reference evidence="2" key="1">
    <citation type="submission" date="2006-10" db="EMBL/GenBank/DDBJ databases">
        <authorList>
            <person name="Amadeo P."/>
            <person name="Zhao Q."/>
            <person name="Wortman J."/>
            <person name="Fraser-Liggett C."/>
            <person name="Carlton J."/>
        </authorList>
    </citation>
    <scope>NUCLEOTIDE SEQUENCE</scope>
    <source>
        <strain evidence="2">G3</strain>
    </source>
</reference>
<gene>
    <name evidence="2" type="ORF">TVAG_214260</name>
</gene>
<dbReference type="STRING" id="5722.A2DK30"/>
<feature type="region of interest" description="Disordered" evidence="1">
    <location>
        <begin position="1"/>
        <end position="22"/>
    </location>
</feature>
<dbReference type="KEGG" id="tva:5464726"/>
<dbReference type="Proteomes" id="UP000001542">
    <property type="component" value="Unassembled WGS sequence"/>
</dbReference>
<dbReference type="RefSeq" id="XP_001580187.1">
    <property type="nucleotide sequence ID" value="XM_001580137.1"/>
</dbReference>
<dbReference type="AlphaFoldDB" id="A2DK30"/>
<name>A2DK30_TRIV3</name>